<dbReference type="EMBL" id="NBII01000003">
    <property type="protein sequence ID" value="PAV21051.1"/>
    <property type="molecule type" value="Genomic_DNA"/>
</dbReference>
<evidence type="ECO:0000256" key="2">
    <source>
        <dbReference type="PROSITE-ProRule" id="PRU00376"/>
    </source>
</evidence>
<sequence>MANERVRVRGLTIHRPIIVGNTAVVLSPEERAKLPHPEHTHRWTVAVRSAASVPDSDIVGGADDISYFIKRVTFKLHESFDNPTRTVDSPPFEVTETGWGEFEIQIRINFVPESGEKQYLLYHHLKLHPWTAIGSGEPEIPPPEVAAKAGPVHSWQYDEVVFSDPFQSFLNILTAHPPTPLPKAKRRPVPFHTANPESIVDAKAGGTPEFTQAMIQEEAVRLENARKAVIAEGDRLRALLIEKEKELDQLRKQLDG</sequence>
<dbReference type="InterPro" id="IPR038704">
    <property type="entry name" value="YEAST_sf"/>
</dbReference>
<keyword evidence="3" id="KW-0010">Activator</keyword>
<dbReference type="Pfam" id="PF03366">
    <property type="entry name" value="YEATS"/>
    <property type="match status" value="1"/>
</dbReference>
<feature type="domain" description="YEATS" evidence="4">
    <location>
        <begin position="7"/>
        <end position="176"/>
    </location>
</feature>
<keyword evidence="3" id="KW-0804">Transcription</keyword>
<comment type="domain">
    <text evidence="3">The coiled-coil domain is required for assembly into the NuA4 complex.</text>
</comment>
<dbReference type="PANTHER" id="PTHR23195">
    <property type="entry name" value="YEATS DOMAIN"/>
    <property type="match status" value="1"/>
</dbReference>
<protein>
    <recommendedName>
        <fullName evidence="3">Protein AF-9 homolog</fullName>
    </recommendedName>
</protein>
<keyword evidence="6" id="KW-1185">Reference proteome</keyword>
<comment type="caution">
    <text evidence="5">The sequence shown here is derived from an EMBL/GenBank/DDBJ whole genome shotgun (WGS) entry which is preliminary data.</text>
</comment>
<comment type="subunit">
    <text evidence="3">Component of the SWR1 chromatin-remodeling complex and of the NuA4 histone acetyltransferase complex.</text>
</comment>
<organism evidence="5 6">
    <name type="scientific">Pyrrhoderma noxium</name>
    <dbReference type="NCBI Taxonomy" id="2282107"/>
    <lineage>
        <taxon>Eukaryota</taxon>
        <taxon>Fungi</taxon>
        <taxon>Dikarya</taxon>
        <taxon>Basidiomycota</taxon>
        <taxon>Agaricomycotina</taxon>
        <taxon>Agaricomycetes</taxon>
        <taxon>Hymenochaetales</taxon>
        <taxon>Hymenochaetaceae</taxon>
        <taxon>Pyrrhoderma</taxon>
    </lineage>
</organism>
<evidence type="ECO:0000256" key="1">
    <source>
        <dbReference type="ARBA" id="ARBA00023242"/>
    </source>
</evidence>
<keyword evidence="3" id="KW-0234">DNA repair</keyword>
<comment type="similarity">
    <text evidence="3">Belongs to the YAF9 family.</text>
</comment>
<keyword evidence="1 2" id="KW-0539">Nucleus</keyword>
<evidence type="ECO:0000313" key="6">
    <source>
        <dbReference type="Proteomes" id="UP000217199"/>
    </source>
</evidence>
<dbReference type="InParanoid" id="A0A286UN70"/>
<dbReference type="InterPro" id="IPR005033">
    <property type="entry name" value="YEATS"/>
</dbReference>
<dbReference type="CDD" id="cd16908">
    <property type="entry name" value="YEATS_Yaf9_like"/>
    <property type="match status" value="1"/>
</dbReference>
<evidence type="ECO:0000256" key="3">
    <source>
        <dbReference type="RuleBase" id="RU367117"/>
    </source>
</evidence>
<keyword evidence="3" id="KW-0227">DNA damage</keyword>
<accession>A0A286UN70</accession>
<dbReference type="GO" id="GO:0006355">
    <property type="term" value="P:regulation of DNA-templated transcription"/>
    <property type="evidence" value="ECO:0007669"/>
    <property type="project" value="InterPro"/>
</dbReference>
<dbReference type="Gene3D" id="2.60.40.1970">
    <property type="entry name" value="YEATS domain"/>
    <property type="match status" value="1"/>
</dbReference>
<dbReference type="FunCoup" id="A0A286UN70">
    <property type="interactions" value="398"/>
</dbReference>
<evidence type="ECO:0000259" key="4">
    <source>
        <dbReference type="PROSITE" id="PS51037"/>
    </source>
</evidence>
<dbReference type="InterPro" id="IPR055129">
    <property type="entry name" value="YEATS_dom"/>
</dbReference>
<dbReference type="GO" id="GO:0005737">
    <property type="term" value="C:cytoplasm"/>
    <property type="evidence" value="ECO:0007669"/>
    <property type="project" value="UniProtKB-SubCell"/>
</dbReference>
<dbReference type="PROSITE" id="PS51037">
    <property type="entry name" value="YEATS"/>
    <property type="match status" value="1"/>
</dbReference>
<evidence type="ECO:0000313" key="5">
    <source>
        <dbReference type="EMBL" id="PAV21051.1"/>
    </source>
</evidence>
<dbReference type="AlphaFoldDB" id="A0A286UN70"/>
<comment type="function">
    <text evidence="3">Component of the SWR1 complex which mediates the ATP-dependent exchange of histone H2A for an H2A variant leading to transcriptional regulation of selected genes by chromatin remodeling. Component of the NuA4 histone acetyltransferase complex which is involved in transcriptional activation of selected genes principally by acetylation of nucleosomal histones H4 and H2A. The NuA4 complex is also involved in DNA repair. Yaf9 may also be required for viability in conditions in which the structural integrity of the spindle is compromised.</text>
</comment>
<proteinExistence type="inferred from homology"/>
<dbReference type="Proteomes" id="UP000217199">
    <property type="component" value="Unassembled WGS sequence"/>
</dbReference>
<dbReference type="GO" id="GO:0000812">
    <property type="term" value="C:Swr1 complex"/>
    <property type="evidence" value="ECO:0007669"/>
    <property type="project" value="UniProtKB-UniRule"/>
</dbReference>
<dbReference type="GO" id="GO:0006325">
    <property type="term" value="P:chromatin organization"/>
    <property type="evidence" value="ECO:0007669"/>
    <property type="project" value="UniProtKB-KW"/>
</dbReference>
<reference evidence="5 6" key="1">
    <citation type="journal article" date="2017" name="Mol. Ecol.">
        <title>Comparative and population genomic landscape of Phellinus noxius: A hypervariable fungus causing root rot in trees.</title>
        <authorList>
            <person name="Chung C.L."/>
            <person name="Lee T.J."/>
            <person name="Akiba M."/>
            <person name="Lee H.H."/>
            <person name="Kuo T.H."/>
            <person name="Liu D."/>
            <person name="Ke H.M."/>
            <person name="Yokoi T."/>
            <person name="Roa M.B."/>
            <person name="Lu M.J."/>
            <person name="Chang Y.Y."/>
            <person name="Ann P.J."/>
            <person name="Tsai J.N."/>
            <person name="Chen C.Y."/>
            <person name="Tzean S.S."/>
            <person name="Ota Y."/>
            <person name="Hattori T."/>
            <person name="Sahashi N."/>
            <person name="Liou R.F."/>
            <person name="Kikuchi T."/>
            <person name="Tsai I.J."/>
        </authorList>
    </citation>
    <scope>NUCLEOTIDE SEQUENCE [LARGE SCALE GENOMIC DNA]</scope>
    <source>
        <strain evidence="5 6">FFPRI411160</strain>
    </source>
</reference>
<dbReference type="GO" id="GO:0006281">
    <property type="term" value="P:DNA repair"/>
    <property type="evidence" value="ECO:0007669"/>
    <property type="project" value="UniProtKB-UniRule"/>
</dbReference>
<keyword evidence="3" id="KW-0805">Transcription regulation</keyword>
<keyword evidence="3" id="KW-0963">Cytoplasm</keyword>
<comment type="subcellular location">
    <subcellularLocation>
        <location evidence="3">Nucleus</location>
    </subcellularLocation>
    <subcellularLocation>
        <location evidence="3">Cytoplasm</location>
    </subcellularLocation>
</comment>
<dbReference type="OrthoDB" id="16041at2759"/>
<keyword evidence="3" id="KW-0156">Chromatin regulator</keyword>
<gene>
    <name evidence="3" type="primary">YAF9</name>
    <name evidence="5" type="ORF">PNOK_0367800</name>
</gene>
<name>A0A286UN70_9AGAM</name>
<keyword evidence="3" id="KW-0175">Coiled coil</keyword>
<dbReference type="STRING" id="2282107.A0A286UN70"/>